<dbReference type="EMBL" id="RZUH01000009">
    <property type="protein sequence ID" value="KAA8826909.1"/>
    <property type="molecule type" value="Genomic_DNA"/>
</dbReference>
<sequence>MAGRRGGGGGPWRELLSMVVALIMLGVLMVGLVSSGGWRVLSERLGIGDPNASTGALTESKGDGPGRNPDAVDITKLLAGLKPSGAAAGQTGSQTTAPQTGADGAGQAGGTAGGQTAPADPDASAPAAAPSSGVEYWRASLKAIDSIGTARANPAGYNREDEFGGWAANGCGEATTRDAILARDLKDARTDRACRVVSGTLTDPYTGRTIAFKRGVDTSSAIQIDHVVSLYDAWASGASKWSREQRVAYANDPDVLLASDGPANMAKGSGIDLNGTSQWLSQHTGAPDIWMPDNKAYRCDYMARRAAIKAKYKLTMTARERQQTVTFLASCTAGR</sequence>
<keyword evidence="2" id="KW-1133">Transmembrane helix</keyword>
<keyword evidence="4" id="KW-0540">Nuclease</keyword>
<dbReference type="Proteomes" id="UP000410049">
    <property type="component" value="Unassembled WGS sequence"/>
</dbReference>
<evidence type="ECO:0000256" key="1">
    <source>
        <dbReference type="SAM" id="MobiDB-lite"/>
    </source>
</evidence>
<dbReference type="GO" id="GO:0004519">
    <property type="term" value="F:endonuclease activity"/>
    <property type="evidence" value="ECO:0007669"/>
    <property type="project" value="UniProtKB-KW"/>
</dbReference>
<feature type="domain" description="GmrSD restriction endonucleases C-terminal" evidence="3">
    <location>
        <begin position="177"/>
        <end position="321"/>
    </location>
</feature>
<evidence type="ECO:0000256" key="2">
    <source>
        <dbReference type="SAM" id="Phobius"/>
    </source>
</evidence>
<dbReference type="Pfam" id="PF07510">
    <property type="entry name" value="GmrSD_C"/>
    <property type="match status" value="1"/>
</dbReference>
<organism evidence="4 5">
    <name type="scientific">Bifidobacterium myosotis</name>
    <dbReference type="NCBI Taxonomy" id="1630166"/>
    <lineage>
        <taxon>Bacteria</taxon>
        <taxon>Bacillati</taxon>
        <taxon>Actinomycetota</taxon>
        <taxon>Actinomycetes</taxon>
        <taxon>Bifidobacteriales</taxon>
        <taxon>Bifidobacteriaceae</taxon>
        <taxon>Bifidobacterium</taxon>
    </lineage>
</organism>
<comment type="caution">
    <text evidence="4">The sequence shown here is derived from an EMBL/GenBank/DDBJ whole genome shotgun (WGS) entry which is preliminary data.</text>
</comment>
<reference evidence="4 5" key="1">
    <citation type="journal article" date="2019" name="Syst. Appl. Microbiol.">
        <title>Characterization of Bifidobacterium species in feaces of the Egyptian fruit bat: Description of B. vespertilionis sp. nov. and B. rousetti sp. nov.</title>
        <authorList>
            <person name="Modesto M."/>
            <person name="Satti M."/>
            <person name="Watanabe K."/>
            <person name="Puglisi E."/>
            <person name="Morelli L."/>
            <person name="Huang C.-H."/>
            <person name="Liou J.-S."/>
            <person name="Miyashita M."/>
            <person name="Tamura T."/>
            <person name="Saito S."/>
            <person name="Mori K."/>
            <person name="Huang L."/>
            <person name="Sciavilla P."/>
            <person name="Sandri C."/>
            <person name="Spiezio C."/>
            <person name="Vitali F."/>
            <person name="Cavalieri D."/>
            <person name="Perpetuini G."/>
            <person name="Tofalo R."/>
            <person name="Bonetti A."/>
            <person name="Arita M."/>
            <person name="Mattarelli P."/>
        </authorList>
    </citation>
    <scope>NUCLEOTIDE SEQUENCE [LARGE SCALE GENOMIC DNA]</scope>
    <source>
        <strain evidence="4 5">RST17</strain>
    </source>
</reference>
<dbReference type="PANTHER" id="PTHR24094:SF15">
    <property type="entry name" value="AMP-DEPENDENT SYNTHETASE_LIGASE DOMAIN-CONTAINING PROTEIN-RELATED"/>
    <property type="match status" value="1"/>
</dbReference>
<feature type="compositionally biased region" description="Gly residues" evidence="1">
    <location>
        <begin position="103"/>
        <end position="113"/>
    </location>
</feature>
<dbReference type="PANTHER" id="PTHR24094">
    <property type="entry name" value="SECRETED PROTEIN"/>
    <property type="match status" value="1"/>
</dbReference>
<evidence type="ECO:0000313" key="5">
    <source>
        <dbReference type="Proteomes" id="UP000410049"/>
    </source>
</evidence>
<feature type="transmembrane region" description="Helical" evidence="2">
    <location>
        <begin position="15"/>
        <end position="34"/>
    </location>
</feature>
<feature type="compositionally biased region" description="Low complexity" evidence="1">
    <location>
        <begin position="114"/>
        <end position="130"/>
    </location>
</feature>
<proteinExistence type="predicted"/>
<dbReference type="AlphaFoldDB" id="A0A5M9ZHH7"/>
<keyword evidence="2" id="KW-0472">Membrane</keyword>
<dbReference type="RefSeq" id="WP_150379865.1">
    <property type="nucleotide sequence ID" value="NZ_RZUH01000009.1"/>
</dbReference>
<evidence type="ECO:0000313" key="4">
    <source>
        <dbReference type="EMBL" id="KAA8826909.1"/>
    </source>
</evidence>
<feature type="compositionally biased region" description="Low complexity" evidence="1">
    <location>
        <begin position="83"/>
        <end position="102"/>
    </location>
</feature>
<keyword evidence="4" id="KW-0378">Hydrolase</keyword>
<protein>
    <submittedName>
        <fullName evidence="4">HNH endonuclease</fullName>
    </submittedName>
</protein>
<feature type="region of interest" description="Disordered" evidence="1">
    <location>
        <begin position="48"/>
        <end position="71"/>
    </location>
</feature>
<feature type="region of interest" description="Disordered" evidence="1">
    <location>
        <begin position="83"/>
        <end position="130"/>
    </location>
</feature>
<accession>A0A5M9ZHH7</accession>
<name>A0A5M9ZHH7_9BIFI</name>
<evidence type="ECO:0000259" key="3">
    <source>
        <dbReference type="Pfam" id="PF07510"/>
    </source>
</evidence>
<gene>
    <name evidence="4" type="ORF">EMO91_10265</name>
</gene>
<keyword evidence="2" id="KW-0812">Transmembrane</keyword>
<keyword evidence="4" id="KW-0255">Endonuclease</keyword>
<dbReference type="InterPro" id="IPR011089">
    <property type="entry name" value="GmrSD_C"/>
</dbReference>